<name>A0A1V9XGQ9_9ACAR</name>
<evidence type="ECO:0000256" key="1">
    <source>
        <dbReference type="SAM" id="MobiDB-lite"/>
    </source>
</evidence>
<reference evidence="2 3" key="1">
    <citation type="journal article" date="2017" name="Gigascience">
        <title>Draft genome of the honey bee ectoparasitic mite, Tropilaelaps mercedesae, is shaped by the parasitic life history.</title>
        <authorList>
            <person name="Dong X."/>
            <person name="Armstrong S.D."/>
            <person name="Xia D."/>
            <person name="Makepeace B.L."/>
            <person name="Darby A.C."/>
            <person name="Kadowaki T."/>
        </authorList>
    </citation>
    <scope>NUCLEOTIDE SEQUENCE [LARGE SCALE GENOMIC DNA]</scope>
    <source>
        <strain evidence="2">Wuxi-XJTLU</strain>
    </source>
</reference>
<feature type="region of interest" description="Disordered" evidence="1">
    <location>
        <begin position="237"/>
        <end position="299"/>
    </location>
</feature>
<keyword evidence="3" id="KW-1185">Reference proteome</keyword>
<feature type="compositionally biased region" description="Polar residues" evidence="1">
    <location>
        <begin position="207"/>
        <end position="225"/>
    </location>
</feature>
<feature type="region of interest" description="Disordered" evidence="1">
    <location>
        <begin position="187"/>
        <end position="225"/>
    </location>
</feature>
<sequence>AADGWKVSEINRWAVEMLLAQPSREKSAVRDSPHIAWEELTATVEDAICLLDLDTKESADGMCTVYDACYRNEALACNVSNLFTKNISLSPAETCVASIDDGCIRDSPFEYCKSQKEKRTGKNNTVDHIRVFTGSSPQKSFTGYFNSVVDGNKTQDEHNISYSPVSPTSSEDSFGLLLHHADQDALEGNVQSRRSPTPDDLFDNIPSPKSSHTSIGQKITRVSSRRQQYVDNVNTFFPKAKPRTKRARSNPLSVRTSDSVRSLDGLSNHSVNSTQGTSVKRSGAYTKNDIEPSLNQNSSQRAAILPADLSDLAPTFETGLTLMTEAVPGNCSSKPPYRRPPPKPSQLRVARARAANISYQTNALSAKQILPSVPAVDETSDEVSEISKATTIENIMNLIQEVENFCKN</sequence>
<comment type="caution">
    <text evidence="2">The sequence shown here is derived from an EMBL/GenBank/DDBJ whole genome shotgun (WGS) entry which is preliminary data.</text>
</comment>
<dbReference type="Proteomes" id="UP000192247">
    <property type="component" value="Unassembled WGS sequence"/>
</dbReference>
<feature type="region of interest" description="Disordered" evidence="1">
    <location>
        <begin position="326"/>
        <end position="345"/>
    </location>
</feature>
<dbReference type="EMBL" id="MNPL01011416">
    <property type="protein sequence ID" value="OQR72611.1"/>
    <property type="molecule type" value="Genomic_DNA"/>
</dbReference>
<dbReference type="OrthoDB" id="10681608at2759"/>
<feature type="compositionally biased region" description="Polar residues" evidence="1">
    <location>
        <begin position="250"/>
        <end position="280"/>
    </location>
</feature>
<feature type="non-terminal residue" evidence="2">
    <location>
        <position position="1"/>
    </location>
</feature>
<accession>A0A1V9XGQ9</accession>
<dbReference type="AlphaFoldDB" id="A0A1V9XGQ9"/>
<evidence type="ECO:0000313" key="2">
    <source>
        <dbReference type="EMBL" id="OQR72611.1"/>
    </source>
</evidence>
<gene>
    <name evidence="2" type="ORF">BIW11_10275</name>
</gene>
<dbReference type="InParanoid" id="A0A1V9XGQ9"/>
<evidence type="ECO:0000313" key="3">
    <source>
        <dbReference type="Proteomes" id="UP000192247"/>
    </source>
</evidence>
<organism evidence="2 3">
    <name type="scientific">Tropilaelaps mercedesae</name>
    <dbReference type="NCBI Taxonomy" id="418985"/>
    <lineage>
        <taxon>Eukaryota</taxon>
        <taxon>Metazoa</taxon>
        <taxon>Ecdysozoa</taxon>
        <taxon>Arthropoda</taxon>
        <taxon>Chelicerata</taxon>
        <taxon>Arachnida</taxon>
        <taxon>Acari</taxon>
        <taxon>Parasitiformes</taxon>
        <taxon>Mesostigmata</taxon>
        <taxon>Gamasina</taxon>
        <taxon>Dermanyssoidea</taxon>
        <taxon>Laelapidae</taxon>
        <taxon>Tropilaelaps</taxon>
    </lineage>
</organism>
<proteinExistence type="predicted"/>
<protein>
    <submittedName>
        <fullName evidence="2">Uncharacterized protein</fullName>
    </submittedName>
</protein>